<keyword evidence="5" id="KW-1185">Reference proteome</keyword>
<reference evidence="2" key="2">
    <citation type="journal article" date="2015" name="Can. J. Microbiol.">
        <title>Characterization and Prevalence of A New Fatal Genotype CyHV-2 in Mainland China.</title>
        <authorList>
            <person name="Li L."/>
            <person name="Luo Y."/>
            <person name="Gao Z."/>
            <person name="Huang J."/>
            <person name="Zheng X."/>
            <person name="Nie H."/>
            <person name="Zhang J."/>
            <person name="Lin L."/>
            <person name="Yuan J."/>
        </authorList>
    </citation>
    <scope>NUCLEOTIDE SEQUENCE [LARGE SCALE GENOMIC DNA]</scope>
    <source>
        <strain evidence="2">SY-C1</strain>
    </source>
</reference>
<reference evidence="3 7" key="3">
    <citation type="submission" date="2015-08" db="EMBL/GenBank/DDBJ databases">
        <authorList>
            <person name="Babu N.S."/>
            <person name="Beckwith C.J."/>
            <person name="Beseler K.G."/>
            <person name="Brison A."/>
            <person name="Carone J.V."/>
            <person name="Caskin T.P."/>
            <person name="Diamond M."/>
            <person name="Durham M.E."/>
            <person name="Foxe J.M."/>
            <person name="Go M."/>
            <person name="Henderson B.A."/>
            <person name="Jones I.B."/>
            <person name="McGettigan J.A."/>
            <person name="Micheletti S.J."/>
            <person name="Nasrallah M.E."/>
            <person name="Ortiz D."/>
            <person name="Piller C.R."/>
            <person name="Privatt S.R."/>
            <person name="Schneider S.L."/>
            <person name="Sharp S."/>
            <person name="Smith T.C."/>
            <person name="Stanton J.D."/>
            <person name="Ullery H.E."/>
            <person name="Wilson R.J."/>
            <person name="Serrano M.G."/>
            <person name="Buck G."/>
            <person name="Lee V."/>
            <person name="Wang Y."/>
            <person name="Carvalho R."/>
            <person name="Voegtly L."/>
            <person name="Shi R."/>
            <person name="Duckworth R."/>
            <person name="Johnson A."/>
            <person name="Loviza R."/>
            <person name="Walstead R."/>
            <person name="Shah Z."/>
            <person name="Kiflezghi M."/>
            <person name="Wade K."/>
            <person name="Ball S.L."/>
            <person name="Bradley K.W."/>
            <person name="Asai D.J."/>
            <person name="Bowman C.A."/>
            <person name="Russell D.A."/>
            <person name="Pope W.H."/>
            <person name="Jacobs-Sera D."/>
            <person name="Hendrix R.W."/>
            <person name="Hatfull G.F."/>
        </authorList>
    </citation>
    <scope>NUCLEOTIDE SEQUENCE [LARGE SCALE GENOMIC DNA]</scope>
    <source>
        <strain evidence="3">SY</strain>
    </source>
</reference>
<evidence type="ECO:0000313" key="7">
    <source>
        <dbReference type="Proteomes" id="UP000142765"/>
    </source>
</evidence>
<dbReference type="Proteomes" id="UP000142765">
    <property type="component" value="Segment"/>
</dbReference>
<evidence type="ECO:0000313" key="4">
    <source>
        <dbReference type="EMBL" id="QIV66933.1"/>
    </source>
</evidence>
<reference evidence="6" key="5">
    <citation type="journal article" date="2022" name="Can. J. Microbiol.">
        <title>Characterization and Prevalence of A New Fatal Genotype CyHV-2 in Mainland China.</title>
        <authorList>
            <person name="Li L."/>
            <person name="Luo Y."/>
            <person name="Gao Z."/>
            <person name="Huang J."/>
            <person name="Zheng X."/>
            <person name="Nie H."/>
            <person name="Zhang J."/>
            <person name="Lin L."/>
            <person name="Yuan J."/>
        </authorList>
    </citation>
    <scope>NUCLEOTIDE SEQUENCE [LARGE SCALE GENOMIC DNA]</scope>
</reference>
<dbReference type="GeneID" id="14011414"/>
<dbReference type="Proteomes" id="UP000101183">
    <property type="component" value="Segment"/>
</dbReference>
<reference evidence="1 5" key="1">
    <citation type="journal article" date="2013" name="J. Virol.">
        <title>Comparative genomics of carp herpesviruses.</title>
        <authorList>
            <person name="Davison A.J."/>
            <person name="Kurobe T."/>
            <person name="Gatherer D."/>
            <person name="Cunningham C."/>
            <person name="Korf I."/>
            <person name="Fukuda H."/>
            <person name="Hedrick R.P."/>
            <person name="Waltzek T.B."/>
        </authorList>
    </citation>
    <scope>NUCLEOTIDE SEQUENCE [LARGE SCALE GENOMIC DNA]</scope>
    <source>
        <strain evidence="1">ST-J1</strain>
    </source>
</reference>
<evidence type="ECO:0000313" key="1">
    <source>
        <dbReference type="EMBL" id="AFJ20542.1"/>
    </source>
</evidence>
<reference evidence="4" key="4">
    <citation type="submission" date="2019-10" db="EMBL/GenBank/DDBJ databases">
        <title>The complete genome of Cyprinid herpesvirus 2, a new strain isolated from Allogynogenetic crucian carp.</title>
        <authorList>
            <person name="Jiang Y."/>
            <person name="Wang H."/>
            <person name="Lu L."/>
        </authorList>
    </citation>
    <scope>NUCLEOTIDE SEQUENCE</scope>
    <source>
        <strain evidence="4">YC-01</strain>
    </source>
</reference>
<evidence type="ECO:0000313" key="2">
    <source>
        <dbReference type="EMBL" id="AKC02060.1"/>
    </source>
</evidence>
<dbReference type="KEGG" id="vg:14011414"/>
<accession>K7PCD9</accession>
<dbReference type="RefSeq" id="YP_007003936.1">
    <property type="nucleotide sequence ID" value="NC_019495.1"/>
</dbReference>
<dbReference type="EMBL" id="KM200722">
    <property type="protein sequence ID" value="AKC02060.1"/>
    <property type="molecule type" value="Genomic_DNA"/>
</dbReference>
<evidence type="ECO:0000313" key="3">
    <source>
        <dbReference type="EMBL" id="AMB21686.1"/>
    </source>
</evidence>
<dbReference type="EMBL" id="MN593216">
    <property type="protein sequence ID" value="QIV66933.1"/>
    <property type="molecule type" value="Genomic_DNA"/>
</dbReference>
<organism evidence="1 5">
    <name type="scientific">Cyprinid herpesvirus 2</name>
    <name type="common">CyHV-2</name>
    <dbReference type="NCBI Taxonomy" id="317878"/>
    <lineage>
        <taxon>Viruses</taxon>
        <taxon>Duplodnaviria</taxon>
        <taxon>Heunggongvirae</taxon>
        <taxon>Peploviricota</taxon>
        <taxon>Herviviricetes</taxon>
        <taxon>Herpesvirales</taxon>
        <taxon>Alloherpesviridae</taxon>
        <taxon>Cyvirus</taxon>
        <taxon>Cyvirus cyprinidallo2</taxon>
    </lineage>
</organism>
<evidence type="ECO:0000313" key="6">
    <source>
        <dbReference type="Proteomes" id="UP000126788"/>
    </source>
</evidence>
<dbReference type="OrthoDB" id="17375at10239"/>
<dbReference type="Proteomes" id="UP000126788">
    <property type="component" value="Genome"/>
</dbReference>
<proteinExistence type="predicted"/>
<dbReference type="EMBL" id="JQ815364">
    <property type="protein sequence ID" value="AFJ20542.1"/>
    <property type="molecule type" value="Genomic_DNA"/>
</dbReference>
<name>K7PCD9_CYHV2</name>
<sequence length="236" mass="26722">MDHLGGVKIKLEEEEVNLCEFERKKREGDFQRVVRLAPGECIWIESTSCPNMCYSLFMCQDGKTLLVQEGYRIVDDHAPTQPVRDGKLVIVANESEINTIRSDHPEAAVVVKNSLLMTSALNFQTVANTGCWSFDAYQLTDSDRNALIYAGRCADYRFWSCCVGLIKAQPNAGLMVVDWDPSVECVDHAQKLLNFHCMSPSALEIWRSAVVLAKSKYFVTLSRLWRDGVCYHRPSF</sequence>
<evidence type="ECO:0000313" key="5">
    <source>
        <dbReference type="Proteomes" id="UP000101183"/>
    </source>
</evidence>
<protein>
    <submittedName>
        <fullName evidence="1 3">ORF120</fullName>
    </submittedName>
</protein>
<gene>
    <name evidence="1" type="ORF">CyHV2_ORF120</name>
</gene>
<dbReference type="EMBL" id="KT387800">
    <property type="protein sequence ID" value="AMB21686.1"/>
    <property type="molecule type" value="Genomic_DNA"/>
</dbReference>